<dbReference type="GO" id="GO:0016757">
    <property type="term" value="F:glycosyltransferase activity"/>
    <property type="evidence" value="ECO:0007669"/>
    <property type="project" value="UniProtKB-KW"/>
</dbReference>
<evidence type="ECO:0000256" key="1">
    <source>
        <dbReference type="ARBA" id="ARBA00006739"/>
    </source>
</evidence>
<evidence type="ECO:0000256" key="3">
    <source>
        <dbReference type="ARBA" id="ARBA00022679"/>
    </source>
</evidence>
<evidence type="ECO:0000313" key="5">
    <source>
        <dbReference type="EMBL" id="CUS57557.1"/>
    </source>
</evidence>
<dbReference type="Gene3D" id="3.90.550.10">
    <property type="entry name" value="Spore Coat Polysaccharide Biosynthesis Protein SpsA, Chain A"/>
    <property type="match status" value="1"/>
</dbReference>
<evidence type="ECO:0000256" key="2">
    <source>
        <dbReference type="ARBA" id="ARBA00022676"/>
    </source>
</evidence>
<reference evidence="5" key="1">
    <citation type="submission" date="2015-10" db="EMBL/GenBank/DDBJ databases">
        <authorList>
            <person name="Gilbert D.G."/>
        </authorList>
    </citation>
    <scope>NUCLEOTIDE SEQUENCE</scope>
</reference>
<sequence length="340" mass="37675">MAYEIPQKPVISVIMANYNCEAFLASAIRSVLNQTNTALELILVDDGSSDRSVEIAQEIAKQDARLSVFSGTRYGGPAPVRNHALEQAKGDWVAIVDSDDLIRPDRLERMLTAAEDTGADILIDNLAVFQSDGPANIFTMFEGDLRDRPARIMESEYIKANMLYGRGSKLGYAKPLIRRSALEANSLRYNETMRIGEDYDLIVRLLSTGARMMSVPDVMYFYRKHGNSISHRLDAVALDALEQTAGEALRQPTPHAEVTAAHAARLKSIRRAVIFDQILTALKRKNVLGAAKLVGTEPSVIPLLRMPLIHRIQQRTGNPLARSDQHLEAELVKLRALCEA</sequence>
<dbReference type="AlphaFoldDB" id="A0A160U2Q7"/>
<proteinExistence type="inferred from homology"/>
<organism evidence="5">
    <name type="scientific">hydrothermal vent metagenome</name>
    <dbReference type="NCBI Taxonomy" id="652676"/>
    <lineage>
        <taxon>unclassified sequences</taxon>
        <taxon>metagenomes</taxon>
        <taxon>ecological metagenomes</taxon>
    </lineage>
</organism>
<dbReference type="InterPro" id="IPR050834">
    <property type="entry name" value="Glycosyltransf_2"/>
</dbReference>
<dbReference type="SUPFAM" id="SSF53448">
    <property type="entry name" value="Nucleotide-diphospho-sugar transferases"/>
    <property type="match status" value="1"/>
</dbReference>
<comment type="similarity">
    <text evidence="1">Belongs to the glycosyltransferase 2 family.</text>
</comment>
<dbReference type="Pfam" id="PF00535">
    <property type="entry name" value="Glycos_transf_2"/>
    <property type="match status" value="1"/>
</dbReference>
<dbReference type="PANTHER" id="PTHR43685">
    <property type="entry name" value="GLYCOSYLTRANSFERASE"/>
    <property type="match status" value="1"/>
</dbReference>
<evidence type="ECO:0000259" key="4">
    <source>
        <dbReference type="Pfam" id="PF00535"/>
    </source>
</evidence>
<keyword evidence="2" id="KW-0328">Glycosyltransferase</keyword>
<accession>A0A160U2Q7</accession>
<protein>
    <submittedName>
        <fullName evidence="5">Beta-1,3-glucosyltransferase</fullName>
    </submittedName>
</protein>
<gene>
    <name evidence="5" type="ORF">MGWOODY_Hyp2253</name>
</gene>
<name>A0A160U2Q7_9ZZZZ</name>
<dbReference type="EMBL" id="CZQD01000046">
    <property type="protein sequence ID" value="CUS57557.1"/>
    <property type="molecule type" value="Genomic_DNA"/>
</dbReference>
<dbReference type="CDD" id="cd00761">
    <property type="entry name" value="Glyco_tranf_GTA_type"/>
    <property type="match status" value="1"/>
</dbReference>
<dbReference type="PANTHER" id="PTHR43685:SF5">
    <property type="entry name" value="GLYCOSYLTRANSFERASE EPSE-RELATED"/>
    <property type="match status" value="1"/>
</dbReference>
<feature type="domain" description="Glycosyltransferase 2-like" evidence="4">
    <location>
        <begin position="12"/>
        <end position="138"/>
    </location>
</feature>
<dbReference type="InterPro" id="IPR001173">
    <property type="entry name" value="Glyco_trans_2-like"/>
</dbReference>
<keyword evidence="3 5" id="KW-0808">Transferase</keyword>
<dbReference type="InterPro" id="IPR029044">
    <property type="entry name" value="Nucleotide-diphossugar_trans"/>
</dbReference>